<dbReference type="PATRIC" id="fig|1710896.3.peg.2762"/>
<dbReference type="Proteomes" id="UP000092093">
    <property type="component" value="Unassembled WGS sequence"/>
</dbReference>
<dbReference type="AlphaFoldDB" id="A0A1B7W397"/>
<comment type="caution">
    <text evidence="1">The sequence shown here is derived from an EMBL/GenBank/DDBJ whole genome shotgun (WGS) entry which is preliminary data.</text>
</comment>
<reference evidence="1 2" key="1">
    <citation type="submission" date="2015-09" db="EMBL/GenBank/DDBJ databases">
        <title>Aphanizomenon flos-aquae WA102.</title>
        <authorList>
            <person name="Driscoll C."/>
        </authorList>
    </citation>
    <scope>NUCLEOTIDE SEQUENCE [LARGE SCALE GENOMIC DNA]</scope>
    <source>
        <strain evidence="1">WA102</strain>
    </source>
</reference>
<organism evidence="1 2">
    <name type="scientific">Aphanizomenon flos-aquae WA102</name>
    <dbReference type="NCBI Taxonomy" id="1710896"/>
    <lineage>
        <taxon>Bacteria</taxon>
        <taxon>Bacillati</taxon>
        <taxon>Cyanobacteriota</taxon>
        <taxon>Cyanophyceae</taxon>
        <taxon>Nostocales</taxon>
        <taxon>Aphanizomenonaceae</taxon>
        <taxon>Aphanizomenon</taxon>
    </lineage>
</organism>
<accession>A0A1B7W397</accession>
<evidence type="ECO:0000313" key="1">
    <source>
        <dbReference type="EMBL" id="OBQ31563.1"/>
    </source>
</evidence>
<proteinExistence type="predicted"/>
<evidence type="ECO:0000313" key="2">
    <source>
        <dbReference type="Proteomes" id="UP000092093"/>
    </source>
</evidence>
<gene>
    <name evidence="1" type="ORF">AN484_28925</name>
</gene>
<feature type="non-terminal residue" evidence="1">
    <location>
        <position position="77"/>
    </location>
</feature>
<sequence length="77" mass="8843">MNIQEVQAKVNQLLGQKAWGVSLGYGSFLTIEFGQPLPSNNEQQKIHGEWHLWLYNCAWRLEEGDKILAASEDERNN</sequence>
<protein>
    <submittedName>
        <fullName evidence="1">Uncharacterized protein</fullName>
    </submittedName>
</protein>
<dbReference type="EMBL" id="LJOW01001136">
    <property type="protein sequence ID" value="OBQ31563.1"/>
    <property type="molecule type" value="Genomic_DNA"/>
</dbReference>
<name>A0A1B7W397_APHFL</name>